<organism evidence="2 3">
    <name type="scientific">Desulfonema magnum</name>
    <dbReference type="NCBI Taxonomy" id="45655"/>
    <lineage>
        <taxon>Bacteria</taxon>
        <taxon>Pseudomonadati</taxon>
        <taxon>Thermodesulfobacteriota</taxon>
        <taxon>Desulfobacteria</taxon>
        <taxon>Desulfobacterales</taxon>
        <taxon>Desulfococcaceae</taxon>
        <taxon>Desulfonema</taxon>
    </lineage>
</organism>
<protein>
    <submittedName>
        <fullName evidence="2">Uncharacterized protein</fullName>
    </submittedName>
</protein>
<feature type="region of interest" description="Disordered" evidence="1">
    <location>
        <begin position="1"/>
        <end position="38"/>
    </location>
</feature>
<proteinExistence type="predicted"/>
<evidence type="ECO:0000256" key="1">
    <source>
        <dbReference type="SAM" id="MobiDB-lite"/>
    </source>
</evidence>
<dbReference type="EMBL" id="CP061800">
    <property type="protein sequence ID" value="QTA89644.1"/>
    <property type="molecule type" value="Genomic_DNA"/>
</dbReference>
<sequence length="38" mass="4605">MSSPLTEKEKEKLNDILKTEPCSRVRYNPEEQFQSRRH</sequence>
<dbReference type="KEGG" id="dmm:dnm_057000"/>
<name>A0A975BPU0_9BACT</name>
<feature type="compositionally biased region" description="Basic and acidic residues" evidence="1">
    <location>
        <begin position="1"/>
        <end position="29"/>
    </location>
</feature>
<keyword evidence="3" id="KW-1185">Reference proteome</keyword>
<gene>
    <name evidence="2" type="ORF">dnm_057000</name>
</gene>
<dbReference type="Proteomes" id="UP000663722">
    <property type="component" value="Chromosome"/>
</dbReference>
<accession>A0A975BPU0</accession>
<evidence type="ECO:0000313" key="3">
    <source>
        <dbReference type="Proteomes" id="UP000663722"/>
    </source>
</evidence>
<reference evidence="2" key="1">
    <citation type="journal article" date="2021" name="Microb. Physiol.">
        <title>Proteogenomic Insights into the Physiology of Marine, Sulfate-Reducing, Filamentous Desulfonema limicola and Desulfonema magnum.</title>
        <authorList>
            <person name="Schnaars V."/>
            <person name="Wohlbrand L."/>
            <person name="Scheve S."/>
            <person name="Hinrichs C."/>
            <person name="Reinhardt R."/>
            <person name="Rabus R."/>
        </authorList>
    </citation>
    <scope>NUCLEOTIDE SEQUENCE</scope>
    <source>
        <strain evidence="2">4be13</strain>
    </source>
</reference>
<evidence type="ECO:0000313" key="2">
    <source>
        <dbReference type="EMBL" id="QTA89644.1"/>
    </source>
</evidence>
<dbReference type="AlphaFoldDB" id="A0A975BPU0"/>